<sequence length="224" mass="24279">MTLITCIVPAHNEAPRIAAVLQVLTRHPLIAEVIVVDDGSRDGTAEVAAAFPVTLLRLSPNRGKTAALAEGLRAARHDLVMLIDSDLTGLSAADITALVMPLRQGRAQATLSLRGNAPRLWRWIGLDYISGERVFSRALLNGREGDLLRLPKFGFEVFLNTLWIAQGLRVAVVDWPGVASPAKAAKRGLWPGLAADAAMLADMFRTIRPTAALSQIVTLRRRRV</sequence>
<dbReference type="PANTHER" id="PTHR48090:SF7">
    <property type="entry name" value="RFBJ PROTEIN"/>
    <property type="match status" value="1"/>
</dbReference>
<accession>A0A1H7YBI6</accession>
<dbReference type="Proteomes" id="UP000198761">
    <property type="component" value="Unassembled WGS sequence"/>
</dbReference>
<dbReference type="OrthoDB" id="9815923at2"/>
<dbReference type="GO" id="GO:0016740">
    <property type="term" value="F:transferase activity"/>
    <property type="evidence" value="ECO:0007669"/>
    <property type="project" value="UniProtKB-KW"/>
</dbReference>
<keyword evidence="2" id="KW-0808">Transferase</keyword>
<gene>
    <name evidence="2" type="ORF">SAMN04488103_101147</name>
</gene>
<name>A0A1H7YBI6_9RHOB</name>
<dbReference type="EMBL" id="FOCE01000001">
    <property type="protein sequence ID" value="SEM43586.1"/>
    <property type="molecule type" value="Genomic_DNA"/>
</dbReference>
<dbReference type="InterPro" id="IPR050256">
    <property type="entry name" value="Glycosyltransferase_2"/>
</dbReference>
<dbReference type="InterPro" id="IPR001173">
    <property type="entry name" value="Glyco_trans_2-like"/>
</dbReference>
<dbReference type="InterPro" id="IPR029044">
    <property type="entry name" value="Nucleotide-diphossugar_trans"/>
</dbReference>
<dbReference type="Gene3D" id="3.90.550.10">
    <property type="entry name" value="Spore Coat Polysaccharide Biosynthesis Protein SpsA, Chain A"/>
    <property type="match status" value="1"/>
</dbReference>
<dbReference type="AlphaFoldDB" id="A0A1H7YBI6"/>
<evidence type="ECO:0000259" key="1">
    <source>
        <dbReference type="Pfam" id="PF00535"/>
    </source>
</evidence>
<organism evidence="2 3">
    <name type="scientific">Gemmobacter aquatilis</name>
    <dbReference type="NCBI Taxonomy" id="933059"/>
    <lineage>
        <taxon>Bacteria</taxon>
        <taxon>Pseudomonadati</taxon>
        <taxon>Pseudomonadota</taxon>
        <taxon>Alphaproteobacteria</taxon>
        <taxon>Rhodobacterales</taxon>
        <taxon>Paracoccaceae</taxon>
        <taxon>Gemmobacter</taxon>
    </lineage>
</organism>
<proteinExistence type="predicted"/>
<keyword evidence="3" id="KW-1185">Reference proteome</keyword>
<dbReference type="Pfam" id="PF00535">
    <property type="entry name" value="Glycos_transf_2"/>
    <property type="match status" value="1"/>
</dbReference>
<dbReference type="RefSeq" id="WP_091295317.1">
    <property type="nucleotide sequence ID" value="NZ_FOCE01000001.1"/>
</dbReference>
<evidence type="ECO:0000313" key="3">
    <source>
        <dbReference type="Proteomes" id="UP000198761"/>
    </source>
</evidence>
<dbReference type="SUPFAM" id="SSF53448">
    <property type="entry name" value="Nucleotide-diphospho-sugar transferases"/>
    <property type="match status" value="1"/>
</dbReference>
<dbReference type="PANTHER" id="PTHR48090">
    <property type="entry name" value="UNDECAPRENYL-PHOSPHATE 4-DEOXY-4-FORMAMIDO-L-ARABINOSE TRANSFERASE-RELATED"/>
    <property type="match status" value="1"/>
</dbReference>
<dbReference type="STRING" id="933059.SAMN04488103_101147"/>
<evidence type="ECO:0000313" key="2">
    <source>
        <dbReference type="EMBL" id="SEM43586.1"/>
    </source>
</evidence>
<protein>
    <submittedName>
        <fullName evidence="2">Glycosyl transferase family 2</fullName>
    </submittedName>
</protein>
<feature type="domain" description="Glycosyltransferase 2-like" evidence="1">
    <location>
        <begin position="6"/>
        <end position="116"/>
    </location>
</feature>
<reference evidence="2 3" key="1">
    <citation type="submission" date="2016-10" db="EMBL/GenBank/DDBJ databases">
        <authorList>
            <person name="de Groot N.N."/>
        </authorList>
    </citation>
    <scope>NUCLEOTIDE SEQUENCE [LARGE SCALE GENOMIC DNA]</scope>
    <source>
        <strain evidence="2 3">DSM 3857</strain>
    </source>
</reference>
<dbReference type="CDD" id="cd04179">
    <property type="entry name" value="DPM_DPG-synthase_like"/>
    <property type="match status" value="1"/>
</dbReference>